<name>A0A2G6KEC8_9BACT</name>
<dbReference type="InterPro" id="IPR007111">
    <property type="entry name" value="NACHT_NTPase"/>
</dbReference>
<dbReference type="PANTHER" id="PTHR46844">
    <property type="entry name" value="SLR5058 PROTEIN"/>
    <property type="match status" value="1"/>
</dbReference>
<reference evidence="2 3" key="1">
    <citation type="submission" date="2017-10" db="EMBL/GenBank/DDBJ databases">
        <title>Novel microbial diversity and functional potential in the marine mammal oral microbiome.</title>
        <authorList>
            <person name="Dudek N.K."/>
            <person name="Sun C.L."/>
            <person name="Burstein D."/>
            <person name="Kantor R.S."/>
            <person name="Aliaga Goltsman D.S."/>
            <person name="Bik E.M."/>
            <person name="Thomas B.C."/>
            <person name="Banfield J.F."/>
            <person name="Relman D.A."/>
        </authorList>
    </citation>
    <scope>NUCLEOTIDE SEQUENCE [LARGE SCALE GENOMIC DNA]</scope>
    <source>
        <strain evidence="2">DOLJORAL78_47_16</strain>
    </source>
</reference>
<accession>A0A2G6KEC8</accession>
<protein>
    <recommendedName>
        <fullName evidence="1">NACHT domain-containing protein</fullName>
    </recommendedName>
</protein>
<dbReference type="Pfam" id="PF05729">
    <property type="entry name" value="NACHT"/>
    <property type="match status" value="1"/>
</dbReference>
<evidence type="ECO:0000313" key="2">
    <source>
        <dbReference type="EMBL" id="PIE34017.1"/>
    </source>
</evidence>
<dbReference type="SUPFAM" id="SSF52540">
    <property type="entry name" value="P-loop containing nucleoside triphosphate hydrolases"/>
    <property type="match status" value="1"/>
</dbReference>
<proteinExistence type="predicted"/>
<evidence type="ECO:0000259" key="1">
    <source>
        <dbReference type="PROSITE" id="PS50837"/>
    </source>
</evidence>
<organism evidence="2 3">
    <name type="scientific">candidate division KSB3 bacterium</name>
    <dbReference type="NCBI Taxonomy" id="2044937"/>
    <lineage>
        <taxon>Bacteria</taxon>
        <taxon>candidate division KSB3</taxon>
    </lineage>
</organism>
<gene>
    <name evidence="2" type="ORF">CSA56_08860</name>
</gene>
<dbReference type="InterPro" id="IPR027417">
    <property type="entry name" value="P-loop_NTPase"/>
</dbReference>
<dbReference type="PANTHER" id="PTHR46844:SF1">
    <property type="entry name" value="SLR5058 PROTEIN"/>
    <property type="match status" value="1"/>
</dbReference>
<evidence type="ECO:0000313" key="3">
    <source>
        <dbReference type="Proteomes" id="UP000230821"/>
    </source>
</evidence>
<sequence length="598" mass="67612">MYLSRLFQQTSQLPLSVVDRQATSSGIDSRLRLDAIYTALITRGGGQEHVRDEKDAEERRFSALEQVNRHRHLVLLGDPGSGKSTFVKFTAMCLAGELLGETQANLTLLTAPLPQDQKDDNNGQQPEPQCWTQGALLPVLVILRDFAARTLPPANQPGTARHLWEFLEEELRAAMLDDYVQEFRQHVQQHESLLLLDGLDEVPEASQRRSQIKQVVEDFAASFPKCRILVTSRTYAYQRQEWQLCEFQDTVLAPFTQPQIRCFIDHWYDHLTDIRGLNPEDARGRAELLKRVIFQSERLYNFAERPLLLTLMASLHACRGGSLPEKREELYNDSVELLLDWWESPKIVRDSSGKILITQESLTELLKVGKECVREALNDLAFHVHHDQPDLVGTADIAQIDLVDRLMRLQQRKDLQPGRLLEYLSDRAGLLVPRGVGIFSFPHRSFQEYLAACYLTDEDYPDQIADLARQEPNRWREVALLAGAKASRGTAAAIWLLAGALCYKPPGREDSGKTRRSPSRCRRDFSFWEGRGVGFGLAGHRVVSGAVRGIPDGQRSEKGSRCCFLGEGRTTTAYCHIGGLSDQPLSSYESAVPGFYRR</sequence>
<dbReference type="AlphaFoldDB" id="A0A2G6KEC8"/>
<comment type="caution">
    <text evidence="2">The sequence shown here is derived from an EMBL/GenBank/DDBJ whole genome shotgun (WGS) entry which is preliminary data.</text>
</comment>
<dbReference type="Proteomes" id="UP000230821">
    <property type="component" value="Unassembled WGS sequence"/>
</dbReference>
<dbReference type="EMBL" id="PDSK01000092">
    <property type="protein sequence ID" value="PIE34017.1"/>
    <property type="molecule type" value="Genomic_DNA"/>
</dbReference>
<feature type="domain" description="NACHT" evidence="1">
    <location>
        <begin position="71"/>
        <end position="236"/>
    </location>
</feature>
<dbReference type="PROSITE" id="PS50837">
    <property type="entry name" value="NACHT"/>
    <property type="match status" value="1"/>
</dbReference>
<dbReference type="Gene3D" id="3.40.50.300">
    <property type="entry name" value="P-loop containing nucleotide triphosphate hydrolases"/>
    <property type="match status" value="1"/>
</dbReference>